<proteinExistence type="predicted"/>
<keyword evidence="1" id="KW-0732">Signal</keyword>
<protein>
    <submittedName>
        <fullName evidence="2">Uncharacterized protein</fullName>
    </submittedName>
</protein>
<keyword evidence="3" id="KW-1185">Reference proteome</keyword>
<feature type="signal peptide" evidence="1">
    <location>
        <begin position="1"/>
        <end position="16"/>
    </location>
</feature>
<feature type="chain" id="PRO_5013184383" evidence="1">
    <location>
        <begin position="17"/>
        <end position="80"/>
    </location>
</feature>
<accession>A0A1V9XRD0</accession>
<evidence type="ECO:0000313" key="3">
    <source>
        <dbReference type="Proteomes" id="UP000192247"/>
    </source>
</evidence>
<sequence length="80" mass="9277">MLLGAGLGASLLVSVAEWYSRWIPDSYYNALPRFLRWCNPPMMAGRKYASYGRRGIDYPVNDRSEHQHRSVILRRASDFL</sequence>
<dbReference type="InParanoid" id="A0A1V9XRD0"/>
<evidence type="ECO:0000256" key="1">
    <source>
        <dbReference type="SAM" id="SignalP"/>
    </source>
</evidence>
<dbReference type="Proteomes" id="UP000192247">
    <property type="component" value="Unassembled WGS sequence"/>
</dbReference>
<reference evidence="2 3" key="1">
    <citation type="journal article" date="2017" name="Gigascience">
        <title>Draft genome of the honey bee ectoparasitic mite, Tropilaelaps mercedesae, is shaped by the parasitic life history.</title>
        <authorList>
            <person name="Dong X."/>
            <person name="Armstrong S.D."/>
            <person name="Xia D."/>
            <person name="Makepeace B.L."/>
            <person name="Darby A.C."/>
            <person name="Kadowaki T."/>
        </authorList>
    </citation>
    <scope>NUCLEOTIDE SEQUENCE [LARGE SCALE GENOMIC DNA]</scope>
    <source>
        <strain evidence="2">Wuxi-XJTLU</strain>
    </source>
</reference>
<comment type="caution">
    <text evidence="2">The sequence shown here is derived from an EMBL/GenBank/DDBJ whole genome shotgun (WGS) entry which is preliminary data.</text>
</comment>
<evidence type="ECO:0000313" key="2">
    <source>
        <dbReference type="EMBL" id="OQR76045.1"/>
    </source>
</evidence>
<organism evidence="2 3">
    <name type="scientific">Tropilaelaps mercedesae</name>
    <dbReference type="NCBI Taxonomy" id="418985"/>
    <lineage>
        <taxon>Eukaryota</taxon>
        <taxon>Metazoa</taxon>
        <taxon>Ecdysozoa</taxon>
        <taxon>Arthropoda</taxon>
        <taxon>Chelicerata</taxon>
        <taxon>Arachnida</taxon>
        <taxon>Acari</taxon>
        <taxon>Parasitiformes</taxon>
        <taxon>Mesostigmata</taxon>
        <taxon>Gamasina</taxon>
        <taxon>Dermanyssoidea</taxon>
        <taxon>Laelapidae</taxon>
        <taxon>Tropilaelaps</taxon>
    </lineage>
</organism>
<name>A0A1V9XRD0_9ACAR</name>
<gene>
    <name evidence="2" type="ORF">BIW11_08022</name>
</gene>
<dbReference type="AlphaFoldDB" id="A0A1V9XRD0"/>
<dbReference type="EMBL" id="MNPL01005403">
    <property type="protein sequence ID" value="OQR76045.1"/>
    <property type="molecule type" value="Genomic_DNA"/>
</dbReference>